<dbReference type="EMBL" id="KL198065">
    <property type="protein sequence ID" value="KDQ10645.1"/>
    <property type="molecule type" value="Genomic_DNA"/>
</dbReference>
<keyword evidence="3" id="KW-1185">Reference proteome</keyword>
<dbReference type="InterPro" id="IPR013083">
    <property type="entry name" value="Znf_RING/FYVE/PHD"/>
</dbReference>
<name>A0A067M7F9_BOTB1</name>
<dbReference type="InParanoid" id="A0A067M7F9"/>
<dbReference type="Proteomes" id="UP000027195">
    <property type="component" value="Unassembled WGS sequence"/>
</dbReference>
<evidence type="ECO:0000313" key="3">
    <source>
        <dbReference type="Proteomes" id="UP000027195"/>
    </source>
</evidence>
<protein>
    <recommendedName>
        <fullName evidence="4">RING-type domain-containing protein</fullName>
    </recommendedName>
</protein>
<proteinExistence type="predicted"/>
<dbReference type="Gene3D" id="3.30.40.10">
    <property type="entry name" value="Zinc/RING finger domain, C3HC4 (zinc finger)"/>
    <property type="match status" value="1"/>
</dbReference>
<accession>A0A067M7F9</accession>
<organism evidence="2 3">
    <name type="scientific">Botryobasidium botryosum (strain FD-172 SS1)</name>
    <dbReference type="NCBI Taxonomy" id="930990"/>
    <lineage>
        <taxon>Eukaryota</taxon>
        <taxon>Fungi</taxon>
        <taxon>Dikarya</taxon>
        <taxon>Basidiomycota</taxon>
        <taxon>Agaricomycotina</taxon>
        <taxon>Agaricomycetes</taxon>
        <taxon>Cantharellales</taxon>
        <taxon>Botryobasidiaceae</taxon>
        <taxon>Botryobasidium</taxon>
    </lineage>
</organism>
<gene>
    <name evidence="2" type="ORF">BOTBODRAFT_487151</name>
</gene>
<keyword evidence="1" id="KW-0175">Coiled coil</keyword>
<evidence type="ECO:0008006" key="4">
    <source>
        <dbReference type="Google" id="ProtNLM"/>
    </source>
</evidence>
<feature type="coiled-coil region" evidence="1">
    <location>
        <begin position="145"/>
        <end position="172"/>
    </location>
</feature>
<evidence type="ECO:0000313" key="2">
    <source>
        <dbReference type="EMBL" id="KDQ10645.1"/>
    </source>
</evidence>
<sequence length="205" mass="23260">MDCPICLDPYTADRRPCCTPCGTYLPWPRQPCIIASLLRRFTSTGHIFCIPCIGKNTFSSCYPLPACPVCRATYSPETVIHLFLPTGHSAPQPPPLLPAIAIFSQPEHSRERRVSMTDCIRTAFDKIRKELSHCMARERKLTASLARAEDLIAFLKTQLFEKERRERELELELSKVKKLRLSHASAELITPHVPTDMDEHCTKTP</sequence>
<dbReference type="SUPFAM" id="SSF57850">
    <property type="entry name" value="RING/U-box"/>
    <property type="match status" value="1"/>
</dbReference>
<dbReference type="HOGENOM" id="CLU_1337325_0_0_1"/>
<reference evidence="3" key="1">
    <citation type="journal article" date="2014" name="Proc. Natl. Acad. Sci. U.S.A.">
        <title>Extensive sampling of basidiomycete genomes demonstrates inadequacy of the white-rot/brown-rot paradigm for wood decay fungi.</title>
        <authorList>
            <person name="Riley R."/>
            <person name="Salamov A.A."/>
            <person name="Brown D.W."/>
            <person name="Nagy L.G."/>
            <person name="Floudas D."/>
            <person name="Held B.W."/>
            <person name="Levasseur A."/>
            <person name="Lombard V."/>
            <person name="Morin E."/>
            <person name="Otillar R."/>
            <person name="Lindquist E.A."/>
            <person name="Sun H."/>
            <person name="LaButti K.M."/>
            <person name="Schmutz J."/>
            <person name="Jabbour D."/>
            <person name="Luo H."/>
            <person name="Baker S.E."/>
            <person name="Pisabarro A.G."/>
            <person name="Walton J.D."/>
            <person name="Blanchette R.A."/>
            <person name="Henrissat B."/>
            <person name="Martin F."/>
            <person name="Cullen D."/>
            <person name="Hibbett D.S."/>
            <person name="Grigoriev I.V."/>
        </authorList>
    </citation>
    <scope>NUCLEOTIDE SEQUENCE [LARGE SCALE GENOMIC DNA]</scope>
    <source>
        <strain evidence="3">FD-172 SS1</strain>
    </source>
</reference>
<evidence type="ECO:0000256" key="1">
    <source>
        <dbReference type="SAM" id="Coils"/>
    </source>
</evidence>
<dbReference type="AlphaFoldDB" id="A0A067M7F9"/>